<keyword evidence="9" id="KW-0413">Isomerase</keyword>
<evidence type="ECO:0000256" key="3">
    <source>
        <dbReference type="ARBA" id="ARBA00005133"/>
    </source>
</evidence>
<dbReference type="Gene3D" id="3.20.20.70">
    <property type="entry name" value="Aldolase class I"/>
    <property type="match status" value="1"/>
</dbReference>
<dbReference type="GO" id="GO:0005737">
    <property type="term" value="C:cytoplasm"/>
    <property type="evidence" value="ECO:0007669"/>
    <property type="project" value="UniProtKB-SubCell"/>
</dbReference>
<dbReference type="GO" id="GO:0000105">
    <property type="term" value="P:L-histidine biosynthetic process"/>
    <property type="evidence" value="ECO:0007669"/>
    <property type="project" value="UniProtKB-UniPathway"/>
</dbReference>
<dbReference type="HAMAP" id="MF_01014">
    <property type="entry name" value="HisA"/>
    <property type="match status" value="1"/>
</dbReference>
<accession>A0A381SEX7</accession>
<dbReference type="InterPro" id="IPR006063">
    <property type="entry name" value="HisA_bact_arch"/>
</dbReference>
<dbReference type="UniPathway" id="UPA00031">
    <property type="reaction ID" value="UER00009"/>
</dbReference>
<dbReference type="NCBIfam" id="TIGR00007">
    <property type="entry name" value="1-(5-phosphoribosyl)-5-[(5-phosphoribosylamino)methylideneamino]imidazole-4-carboxamide isomerase"/>
    <property type="match status" value="1"/>
</dbReference>
<dbReference type="FunFam" id="3.20.20.70:FF:000009">
    <property type="entry name" value="1-(5-phosphoribosyl)-5-[(5-phosphoribosylamino)methylideneamino] imidazole-4-carboxamide isomerase"/>
    <property type="match status" value="1"/>
</dbReference>
<dbReference type="InterPro" id="IPR044524">
    <property type="entry name" value="Isoase_HisA-like"/>
</dbReference>
<comment type="pathway">
    <text evidence="3">Amino-acid biosynthesis; L-histidine biosynthesis; L-histidine from 5-phospho-alpha-D-ribose 1-diphosphate: step 4/9.</text>
</comment>
<dbReference type="CDD" id="cd04732">
    <property type="entry name" value="HisA"/>
    <property type="match status" value="1"/>
</dbReference>
<dbReference type="PANTHER" id="PTHR43090">
    <property type="entry name" value="1-(5-PHOSPHORIBOSYL)-5-[(5-PHOSPHORIBOSYLAMINO)METHYLIDENEAMINO] IMIDAZOLE-4-CARBOXAMIDE ISOMERASE"/>
    <property type="match status" value="1"/>
</dbReference>
<keyword evidence="7" id="KW-0028">Amino-acid biosynthesis</keyword>
<dbReference type="InterPro" id="IPR013785">
    <property type="entry name" value="Aldolase_TIM"/>
</dbReference>
<dbReference type="SUPFAM" id="SSF51366">
    <property type="entry name" value="Ribulose-phoshate binding barrel"/>
    <property type="match status" value="1"/>
</dbReference>
<dbReference type="AlphaFoldDB" id="A0A381SEX7"/>
<dbReference type="InterPro" id="IPR023016">
    <property type="entry name" value="HisA/PriA"/>
</dbReference>
<dbReference type="InterPro" id="IPR006062">
    <property type="entry name" value="His_biosynth"/>
</dbReference>
<evidence type="ECO:0000256" key="5">
    <source>
        <dbReference type="ARBA" id="ARBA00012550"/>
    </source>
</evidence>
<evidence type="ECO:0000256" key="4">
    <source>
        <dbReference type="ARBA" id="ARBA00009667"/>
    </source>
</evidence>
<evidence type="ECO:0000256" key="1">
    <source>
        <dbReference type="ARBA" id="ARBA00000901"/>
    </source>
</evidence>
<organism evidence="10">
    <name type="scientific">marine metagenome</name>
    <dbReference type="NCBI Taxonomy" id="408172"/>
    <lineage>
        <taxon>unclassified sequences</taxon>
        <taxon>metagenomes</taxon>
        <taxon>ecological metagenomes</taxon>
    </lineage>
</organism>
<evidence type="ECO:0000256" key="9">
    <source>
        <dbReference type="ARBA" id="ARBA00023235"/>
    </source>
</evidence>
<dbReference type="PANTHER" id="PTHR43090:SF2">
    <property type="entry name" value="1-(5-PHOSPHORIBOSYL)-5-[(5-PHOSPHORIBOSYLAMINO)METHYLIDENEAMINO] IMIDAZOLE-4-CARBOXAMIDE ISOMERASE"/>
    <property type="match status" value="1"/>
</dbReference>
<evidence type="ECO:0000256" key="2">
    <source>
        <dbReference type="ARBA" id="ARBA00004496"/>
    </source>
</evidence>
<dbReference type="EMBL" id="UINC01003024">
    <property type="protein sequence ID" value="SVA02630.1"/>
    <property type="molecule type" value="Genomic_DNA"/>
</dbReference>
<comment type="subcellular location">
    <subcellularLocation>
        <location evidence="2">Cytoplasm</location>
    </subcellularLocation>
</comment>
<dbReference type="EC" id="5.3.1.16" evidence="5"/>
<evidence type="ECO:0000256" key="8">
    <source>
        <dbReference type="ARBA" id="ARBA00023102"/>
    </source>
</evidence>
<keyword evidence="6" id="KW-0963">Cytoplasm</keyword>
<gene>
    <name evidence="10" type="ORF">METZ01_LOCUS55484</name>
</gene>
<evidence type="ECO:0000313" key="10">
    <source>
        <dbReference type="EMBL" id="SVA02630.1"/>
    </source>
</evidence>
<evidence type="ECO:0000256" key="7">
    <source>
        <dbReference type="ARBA" id="ARBA00022605"/>
    </source>
</evidence>
<proteinExistence type="inferred from homology"/>
<dbReference type="GO" id="GO:0003949">
    <property type="term" value="F:1-(5-phosphoribosyl)-5-[(5-phosphoribosylamino)methylideneamino]imidazole-4-carboxamide isomerase activity"/>
    <property type="evidence" value="ECO:0007669"/>
    <property type="project" value="UniProtKB-EC"/>
</dbReference>
<comment type="similarity">
    <text evidence="4">Belongs to the HisA/HisF family.</text>
</comment>
<dbReference type="Pfam" id="PF00977">
    <property type="entry name" value="His_biosynth"/>
    <property type="match status" value="1"/>
</dbReference>
<reference evidence="10" key="1">
    <citation type="submission" date="2018-05" db="EMBL/GenBank/DDBJ databases">
        <authorList>
            <person name="Lanie J.A."/>
            <person name="Ng W.-L."/>
            <person name="Kazmierczak K.M."/>
            <person name="Andrzejewski T.M."/>
            <person name="Davidsen T.M."/>
            <person name="Wayne K.J."/>
            <person name="Tettelin H."/>
            <person name="Glass J.I."/>
            <person name="Rusch D."/>
            <person name="Podicherti R."/>
            <person name="Tsui H.-C.T."/>
            <person name="Winkler M.E."/>
        </authorList>
    </citation>
    <scope>NUCLEOTIDE SEQUENCE</scope>
</reference>
<keyword evidence="8" id="KW-0368">Histidine biosynthesis</keyword>
<name>A0A381SEX7_9ZZZZ</name>
<dbReference type="InterPro" id="IPR011060">
    <property type="entry name" value="RibuloseP-bd_barrel"/>
</dbReference>
<comment type="catalytic activity">
    <reaction evidence="1">
        <text>1-(5-phospho-beta-D-ribosyl)-5-[(5-phospho-beta-D-ribosylamino)methylideneamino]imidazole-4-carboxamide = 5-[(5-phospho-1-deoxy-D-ribulos-1-ylimino)methylamino]-1-(5-phospho-beta-D-ribosyl)imidazole-4-carboxamide</text>
        <dbReference type="Rhea" id="RHEA:15469"/>
        <dbReference type="ChEBI" id="CHEBI:58435"/>
        <dbReference type="ChEBI" id="CHEBI:58525"/>
        <dbReference type="EC" id="5.3.1.16"/>
    </reaction>
</comment>
<sequence>MEIIPAIDILDGKCVRLFQGDFDRETIFANDPVEMALRWESEGASCLHIVDLDGAKGGEISNSKTIKKIRNSTNARIQVGGGIRSVDSAKRYADIGVDRLIIGTAAVESPETVSSIINIYGPSSVIISVDARDGIVELDGWTRRSEVSAKSLVQEMVSYGVIRCMYTDITRDGTLTEPNYNSIEDLVEFAKISVLAAGGISTVESLMTLDKIGVEAAIVGRAIYTGDLDLRSALDAIK</sequence>
<dbReference type="GO" id="GO:0000162">
    <property type="term" value="P:L-tryptophan biosynthetic process"/>
    <property type="evidence" value="ECO:0007669"/>
    <property type="project" value="TreeGrafter"/>
</dbReference>
<evidence type="ECO:0000256" key="6">
    <source>
        <dbReference type="ARBA" id="ARBA00022490"/>
    </source>
</evidence>
<protein>
    <recommendedName>
        <fullName evidence="5">1-(5-phosphoribosyl)-5-[(5-phosphoribosylamino)methylideneamino]imidazole-4-carboxamideisomerase</fullName>
        <ecNumber evidence="5">5.3.1.16</ecNumber>
    </recommendedName>
</protein>